<name>A0A2C9DDP2_9HYPH</name>
<evidence type="ECO:0008006" key="3">
    <source>
        <dbReference type="Google" id="ProtNLM"/>
    </source>
</evidence>
<proteinExistence type="predicted"/>
<accession>A0A2C9DDP2</accession>
<evidence type="ECO:0000313" key="1">
    <source>
        <dbReference type="EMBL" id="SON57881.1"/>
    </source>
</evidence>
<dbReference type="SUPFAM" id="SSF53474">
    <property type="entry name" value="alpha/beta-Hydrolases"/>
    <property type="match status" value="1"/>
</dbReference>
<sequence length="349" mass="38039">MNDDPAIFEGESEGLAWRRIAGRGSRTLAVVFSQVRVPKGKFGLSRLFARTAHHGLFLNDLTGGWYRDQERVIDEAVDDAIKTLKPDRIVYYGSSMGGWGALVTALRRGDGKAVVFAPDLLVGEPGSRSAMAGLSPHPDEASLTKLVATGSKHHRHDLVFGLFDAYDAGTAASLAALDHPSINLVPVASTHEVHDHLYSINVIRRVISTFDRAIETEIASKGLLIENPDWPQLARLGALARQMASGERVTSIEIEALGLSGNPGAMELAARADLLSGDTSRAIHRLEKLVRRLHDEPDYATITKRSKKAPALMLLDLLRREGREKDMAALTQELALRYPEDGRFGPVSS</sequence>
<protein>
    <recommendedName>
        <fullName evidence="3">Alpha/beta hydrolase family protein</fullName>
    </recommendedName>
</protein>
<dbReference type="OrthoDB" id="8441859at2"/>
<gene>
    <name evidence="1" type="ORF">HDIA_4340</name>
</gene>
<dbReference type="RefSeq" id="WP_099558075.1">
    <property type="nucleotide sequence ID" value="NZ_LT960614.1"/>
</dbReference>
<dbReference type="InterPro" id="IPR029058">
    <property type="entry name" value="AB_hydrolase_fold"/>
</dbReference>
<evidence type="ECO:0000313" key="2">
    <source>
        <dbReference type="Proteomes" id="UP000223606"/>
    </source>
</evidence>
<dbReference type="KEGG" id="hdi:HDIA_4340"/>
<dbReference type="Gene3D" id="3.40.50.1820">
    <property type="entry name" value="alpha/beta hydrolase"/>
    <property type="match status" value="1"/>
</dbReference>
<organism evidence="1 2">
    <name type="scientific">Hartmannibacter diazotrophicus</name>
    <dbReference type="NCBI Taxonomy" id="1482074"/>
    <lineage>
        <taxon>Bacteria</taxon>
        <taxon>Pseudomonadati</taxon>
        <taxon>Pseudomonadota</taxon>
        <taxon>Alphaproteobacteria</taxon>
        <taxon>Hyphomicrobiales</taxon>
        <taxon>Pleomorphomonadaceae</taxon>
        <taxon>Hartmannibacter</taxon>
    </lineage>
</organism>
<keyword evidence="2" id="KW-1185">Reference proteome</keyword>
<dbReference type="AlphaFoldDB" id="A0A2C9DDP2"/>
<dbReference type="EMBL" id="LT960614">
    <property type="protein sequence ID" value="SON57881.1"/>
    <property type="molecule type" value="Genomic_DNA"/>
</dbReference>
<dbReference type="Proteomes" id="UP000223606">
    <property type="component" value="Chromosome 1"/>
</dbReference>
<reference evidence="2" key="1">
    <citation type="submission" date="2017-09" db="EMBL/GenBank/DDBJ databases">
        <title>Genome sequence of Nannocystis excedens DSM 71.</title>
        <authorList>
            <person name="Blom J."/>
        </authorList>
    </citation>
    <scope>NUCLEOTIDE SEQUENCE [LARGE SCALE GENOMIC DNA]</scope>
    <source>
        <strain evidence="2">type strain: E19</strain>
    </source>
</reference>